<accession>A0A7Y3SWB1</accession>
<dbReference type="Proteomes" id="UP000531659">
    <property type="component" value="Unassembled WGS sequence"/>
</dbReference>
<dbReference type="EMBL" id="JABEYB010000008">
    <property type="protein sequence ID" value="NNU76550.1"/>
    <property type="molecule type" value="Genomic_DNA"/>
</dbReference>
<name>A0A7Y3SWB1_9CLOT</name>
<dbReference type="AlphaFoldDB" id="A0A7Y3SWB1"/>
<evidence type="ECO:0000313" key="1">
    <source>
        <dbReference type="EMBL" id="NNU76550.1"/>
    </source>
</evidence>
<dbReference type="SUPFAM" id="SSF47598">
    <property type="entry name" value="Ribbon-helix-helix"/>
    <property type="match status" value="1"/>
</dbReference>
<protein>
    <submittedName>
        <fullName evidence="1">CopG family transcriptional regulator</fullName>
    </submittedName>
</protein>
<proteinExistence type="predicted"/>
<organism evidence="1 2">
    <name type="scientific">Clostridium estertheticum</name>
    <dbReference type="NCBI Taxonomy" id="238834"/>
    <lineage>
        <taxon>Bacteria</taxon>
        <taxon>Bacillati</taxon>
        <taxon>Bacillota</taxon>
        <taxon>Clostridia</taxon>
        <taxon>Eubacteriales</taxon>
        <taxon>Clostridiaceae</taxon>
        <taxon>Clostridium</taxon>
    </lineage>
</organism>
<dbReference type="InterPro" id="IPR010985">
    <property type="entry name" value="Ribbon_hlx_hlx"/>
</dbReference>
<sequence>MANNFKNNLKSNLNINNENKTAAVEETNVASESIDTTFVLKKKTDDKKGKKVFNVYMEPDKLKELDKTCKKSGYSRNELVNVMIEYCLNNLKLEE</sequence>
<reference evidence="1 2" key="1">
    <citation type="submission" date="2020-05" db="EMBL/GenBank/DDBJ databases">
        <title>Complete genome of Clostridium estertheticum subspecies estertheticum, isolated from Vacuum packed lamb meat from New Zealand imported to Switzerland.</title>
        <authorList>
            <person name="Wambui J."/>
            <person name="Stevens M.J.A."/>
            <person name="Stephan R."/>
        </authorList>
    </citation>
    <scope>NUCLEOTIDE SEQUENCE [LARGE SCALE GENOMIC DNA]</scope>
    <source>
        <strain evidence="1 2">CEST001</strain>
    </source>
</reference>
<evidence type="ECO:0000313" key="2">
    <source>
        <dbReference type="Proteomes" id="UP000531659"/>
    </source>
</evidence>
<dbReference type="GO" id="GO:0006355">
    <property type="term" value="P:regulation of DNA-templated transcription"/>
    <property type="evidence" value="ECO:0007669"/>
    <property type="project" value="InterPro"/>
</dbReference>
<comment type="caution">
    <text evidence="1">The sequence shown here is derived from an EMBL/GenBank/DDBJ whole genome shotgun (WGS) entry which is preliminary data.</text>
</comment>
<dbReference type="RefSeq" id="WP_171297224.1">
    <property type="nucleotide sequence ID" value="NZ_CP087102.1"/>
</dbReference>
<gene>
    <name evidence="1" type="ORF">HLQ16_11465</name>
</gene>